<feature type="signal peptide" evidence="5">
    <location>
        <begin position="1"/>
        <end position="16"/>
    </location>
</feature>
<name>A0A9P8CR45_9HYPO</name>
<organism evidence="7 8">
    <name type="scientific">Emericellopsis atlantica</name>
    <dbReference type="NCBI Taxonomy" id="2614577"/>
    <lineage>
        <taxon>Eukaryota</taxon>
        <taxon>Fungi</taxon>
        <taxon>Dikarya</taxon>
        <taxon>Ascomycota</taxon>
        <taxon>Pezizomycotina</taxon>
        <taxon>Sordariomycetes</taxon>
        <taxon>Hypocreomycetidae</taxon>
        <taxon>Hypocreales</taxon>
        <taxon>Bionectriaceae</taxon>
        <taxon>Emericellopsis</taxon>
    </lineage>
</organism>
<evidence type="ECO:0000259" key="6">
    <source>
        <dbReference type="Pfam" id="PF16541"/>
    </source>
</evidence>
<dbReference type="GeneID" id="70288246"/>
<dbReference type="RefSeq" id="XP_046118295.1">
    <property type="nucleotide sequence ID" value="XM_046257343.1"/>
</dbReference>
<dbReference type="GO" id="GO:0005576">
    <property type="term" value="C:extracellular region"/>
    <property type="evidence" value="ECO:0007669"/>
    <property type="project" value="UniProtKB-SubCell"/>
</dbReference>
<keyword evidence="4" id="KW-1015">Disulfide bond</keyword>
<accession>A0A9P8CR45</accession>
<keyword evidence="8" id="KW-1185">Reference proteome</keyword>
<proteinExistence type="predicted"/>
<evidence type="ECO:0000256" key="5">
    <source>
        <dbReference type="SAM" id="SignalP"/>
    </source>
</evidence>
<evidence type="ECO:0000313" key="8">
    <source>
        <dbReference type="Proteomes" id="UP000887229"/>
    </source>
</evidence>
<dbReference type="EMBL" id="MU251254">
    <property type="protein sequence ID" value="KAG9254371.1"/>
    <property type="molecule type" value="Genomic_DNA"/>
</dbReference>
<dbReference type="AlphaFoldDB" id="A0A9P8CR45"/>
<gene>
    <name evidence="7" type="ORF">F5Z01DRAFT_103063</name>
</gene>
<keyword evidence="2" id="KW-0964">Secreted</keyword>
<evidence type="ECO:0000313" key="7">
    <source>
        <dbReference type="EMBL" id="KAG9254371.1"/>
    </source>
</evidence>
<dbReference type="Proteomes" id="UP000887229">
    <property type="component" value="Unassembled WGS sequence"/>
</dbReference>
<comment type="caution">
    <text evidence="7">The sequence shown here is derived from an EMBL/GenBank/DDBJ whole genome shotgun (WGS) entry which is preliminary data.</text>
</comment>
<dbReference type="OrthoDB" id="3539798at2759"/>
<keyword evidence="3 5" id="KW-0732">Signal</keyword>
<evidence type="ECO:0000256" key="1">
    <source>
        <dbReference type="ARBA" id="ARBA00004613"/>
    </source>
</evidence>
<dbReference type="Pfam" id="PF16541">
    <property type="entry name" value="AltA1"/>
    <property type="match status" value="1"/>
</dbReference>
<comment type="subcellular location">
    <subcellularLocation>
        <location evidence="1">Secreted</location>
    </subcellularLocation>
</comment>
<evidence type="ECO:0000256" key="3">
    <source>
        <dbReference type="ARBA" id="ARBA00022729"/>
    </source>
</evidence>
<feature type="domain" description="AA1-like" evidence="6">
    <location>
        <begin position="44"/>
        <end position="170"/>
    </location>
</feature>
<protein>
    <recommendedName>
        <fullName evidence="6">AA1-like domain-containing protein</fullName>
    </recommendedName>
</protein>
<sequence>MNSIITLLLAGTAALAAPLQPQATATNATCLERSQQLQHWNVEKFDFHSSYIFTNPAHQNSHGYVNFTLANPALDETATCTASSSQLSEFFYGNQVFNCDVPASLGGPATFTYSRTTGDLQINQTWTCPDEQARFSAMGGVTLDLHCRDETWQNPDWEQGQFYSVRTVTCNHVDAQAPIREISGIRRKV</sequence>
<evidence type="ECO:0000256" key="4">
    <source>
        <dbReference type="ARBA" id="ARBA00023157"/>
    </source>
</evidence>
<reference evidence="7" key="1">
    <citation type="journal article" date="2021" name="IMA Fungus">
        <title>Genomic characterization of three marine fungi, including Emericellopsis atlantica sp. nov. with signatures of a generalist lifestyle and marine biomass degradation.</title>
        <authorList>
            <person name="Hagestad O.C."/>
            <person name="Hou L."/>
            <person name="Andersen J.H."/>
            <person name="Hansen E.H."/>
            <person name="Altermark B."/>
            <person name="Li C."/>
            <person name="Kuhnert E."/>
            <person name="Cox R.J."/>
            <person name="Crous P.W."/>
            <person name="Spatafora J.W."/>
            <person name="Lail K."/>
            <person name="Amirebrahimi M."/>
            <person name="Lipzen A."/>
            <person name="Pangilinan J."/>
            <person name="Andreopoulos W."/>
            <person name="Hayes R.D."/>
            <person name="Ng V."/>
            <person name="Grigoriev I.V."/>
            <person name="Jackson S.A."/>
            <person name="Sutton T.D.S."/>
            <person name="Dobson A.D.W."/>
            <person name="Rama T."/>
        </authorList>
    </citation>
    <scope>NUCLEOTIDE SEQUENCE</scope>
    <source>
        <strain evidence="7">TS7</strain>
    </source>
</reference>
<dbReference type="InterPro" id="IPR032382">
    <property type="entry name" value="AltA1"/>
</dbReference>
<evidence type="ECO:0000256" key="2">
    <source>
        <dbReference type="ARBA" id="ARBA00022525"/>
    </source>
</evidence>
<feature type="chain" id="PRO_5040399829" description="AA1-like domain-containing protein" evidence="5">
    <location>
        <begin position="17"/>
        <end position="189"/>
    </location>
</feature>